<dbReference type="InterPro" id="IPR005821">
    <property type="entry name" value="Ion_trans_dom"/>
</dbReference>
<dbReference type="Gene3D" id="1.25.40.20">
    <property type="entry name" value="Ankyrin repeat-containing domain"/>
    <property type="match status" value="10"/>
</dbReference>
<keyword evidence="6 11" id="KW-0040">ANK repeat</keyword>
<dbReference type="PROSITE" id="PS50088">
    <property type="entry name" value="ANK_REPEAT"/>
    <property type="match status" value="20"/>
</dbReference>
<evidence type="ECO:0000256" key="8">
    <source>
        <dbReference type="ARBA" id="ARBA00023136"/>
    </source>
</evidence>
<evidence type="ECO:0000313" key="15">
    <source>
        <dbReference type="EMBL" id="KAL2080256.1"/>
    </source>
</evidence>
<feature type="transmembrane region" description="Helical" evidence="13">
    <location>
        <begin position="1270"/>
        <end position="1289"/>
    </location>
</feature>
<keyword evidence="7" id="KW-0406">Ion transport</keyword>
<evidence type="ECO:0000259" key="14">
    <source>
        <dbReference type="Pfam" id="PF00520"/>
    </source>
</evidence>
<evidence type="ECO:0000256" key="3">
    <source>
        <dbReference type="ARBA" id="ARBA00022692"/>
    </source>
</evidence>
<dbReference type="Pfam" id="PF12796">
    <property type="entry name" value="Ank_2"/>
    <property type="match status" value="7"/>
</dbReference>
<name>A0ABD1J2A6_9TELE</name>
<keyword evidence="16" id="KW-1185">Reference proteome</keyword>
<comment type="catalytic activity">
    <reaction evidence="10">
        <text>Ca(2+)(in) = Ca(2+)(out)</text>
        <dbReference type="Rhea" id="RHEA:29671"/>
        <dbReference type="ChEBI" id="CHEBI:29108"/>
    </reaction>
</comment>
<dbReference type="GO" id="GO:0034220">
    <property type="term" value="P:monoatomic ion transmembrane transport"/>
    <property type="evidence" value="ECO:0007669"/>
    <property type="project" value="UniProtKB-KW"/>
</dbReference>
<sequence>MSETSSVHSGSVSSNPRLLQLALKGEWIAVEQTIKALDKGDPEIFQTDEESGLSLFIIAVKDNRVAVVERLLEMGVNPSDKTKDGRTALHIAAAHSKDEIVRLLARKADPNIPGGPKDQLPLHFAATRPTVSQGAIHTLLKLSSKDARLLPDKNGCIPLLLAVESGNVGVVKELLGALSEAQLRARRSRDGNSALHICCRRKDAEMAKILVESGANVDAQNDEGQTPLHIAAGEGDEASLKILYQSKANPNIADKMDRSPLHVAAEHGHTNIVEMLTEKFKSNVLARTKDGSTLLYVASQCGHPETALAFLKKGVPLHMPNKSGAVCLHAAAKLGHTSVVKALLLKGAQVDATTKDGLTALHIAVQHCKPLVVQMLLGFGAKVQLNGGKAQETPLHIAARVKEGEKVAEMLLKSGADVNAEQENGETAMHVAARHGSLQMLRALIEEGGGLTWKSKAGENPLHIAVRHCHAPIVEEILSYLTSERSLQEAQSCVRQENQRGETPLHLAAELRKDSAHESGEDALIARTLMEYDANVTATTRELRETPLHYCARVGNTAVLQEILRYVTASRLQMAVNKHAKNGWSPLLLAAERGHLEVVRMLLQNHARVDVFDEDGKAALHLAGEKGHEDIADLLLAHKAFVNAKTKLGLSPLHLAAQNGFTSLVRLLVETHTASIDALSLKKQTPLHLAAMSGQLDVCNSLLKLRADITATDIHGQTPLHLAAENDHSEVVKLFLKQRPEVATLANVEGSTCTHIAAAKGSVAVIRELLKFNQSSMGTLHNKANGCCPLHLAAAGGHTEVVKVLLEAGASAADEDAEGMTAIHLAARSGHTHILDVLKNNVSLKISSSKTGLTALHVAACFGQVDFVREMLTNVPATIRSDRSHSTIRSGEGPCRQQPPSESGYTPLHLAAQSGHESVVRLLLNSPGVQADAETNTQGSTPLHLAAQSGHTAVVGLLLSRSATLLQLRDKRGRTCLHLAAASGHIAMVRVLLGQGAEINLTDQTGWTPLHYAAKAGCLDMVRFLVESGASAGVECLQGRTPLQYAAGENHQATVSFLLRRENNTLHLLEDRRLVFDLMVCGCLNGNLALDELVLHSPAPLDTAVRLSRALGLAALREKERAVDLQAAARHCEALASDLLTVASAVGGLGVGPILRAVDHRGASVLDRLIECRQKGVVAHPAVQKYLTEVWFGSLQWASWRILLLFFGLLLCPPLWLVLSLPLKHRFNTIPIVKFMSHLVSHVFLLALFILTIVFPPITPTSRDHLVPGWSGWLLLVWLCGMVVSELTHPGERAGLAWIRVMLLGFSLAAILSHLLAVVLQSWPASHLDCLFARNVLLAVAMTLGFIQLLEFLTFHHLFGPLAIIISDLMKDLGRFAVILVLFHTAFTMSLLAVCQPLELPGVRDADPSNATELPPEGEEQELTPINVSVKLFFALFGLTDLEKLPESKRSPPAAAVVAKLAFGIYLVVTVIVLINLLIAMMSDTYQRIQAQSDMQWKFGRAVLIRDMSRKSGTPSPLNLFTNLFFYAKILCKHGGKMCSTEARDLMSEEEDTEGLSNSRSLDMLSHPSVSWMCGTRKTQVIPEAGGPSLPLRQGGQVRVEQVVDWAAVVQRFLALHGQRDRNSPEREKSLEM</sequence>
<dbReference type="PROSITE" id="PS50297">
    <property type="entry name" value="ANK_REP_REGION"/>
    <property type="match status" value="19"/>
</dbReference>
<comment type="subcellular location">
    <subcellularLocation>
        <location evidence="1">Membrane</location>
        <topology evidence="1">Multi-pass membrane protein</topology>
    </subcellularLocation>
</comment>
<feature type="transmembrane region" description="Helical" evidence="13">
    <location>
        <begin position="1376"/>
        <end position="1394"/>
    </location>
</feature>
<dbReference type="InterPro" id="IPR002153">
    <property type="entry name" value="TRPC_channel"/>
</dbReference>
<feature type="transmembrane region" description="Helical" evidence="13">
    <location>
        <begin position="1454"/>
        <end position="1479"/>
    </location>
</feature>
<evidence type="ECO:0000256" key="6">
    <source>
        <dbReference type="ARBA" id="ARBA00023043"/>
    </source>
</evidence>
<protein>
    <recommendedName>
        <fullName evidence="14">Ion transport domain-containing protein</fullName>
    </recommendedName>
</protein>
<keyword evidence="9" id="KW-0407">Ion channel</keyword>
<feature type="repeat" description="ANK" evidence="11">
    <location>
        <begin position="356"/>
        <end position="388"/>
    </location>
</feature>
<feature type="transmembrane region" description="Helical" evidence="13">
    <location>
        <begin position="1332"/>
        <end position="1355"/>
    </location>
</feature>
<dbReference type="SUPFAM" id="SSF48403">
    <property type="entry name" value="Ankyrin repeat"/>
    <property type="match status" value="4"/>
</dbReference>
<feature type="repeat" description="ANK" evidence="11">
    <location>
        <begin position="938"/>
        <end position="970"/>
    </location>
</feature>
<dbReference type="PRINTS" id="PR01097">
    <property type="entry name" value="TRNSRECEPTRP"/>
</dbReference>
<accession>A0ABD1J2A6</accession>
<keyword evidence="4" id="KW-0677">Repeat</keyword>
<evidence type="ECO:0000256" key="7">
    <source>
        <dbReference type="ARBA" id="ARBA00023065"/>
    </source>
</evidence>
<dbReference type="Pfam" id="PF00023">
    <property type="entry name" value="Ank"/>
    <property type="match status" value="1"/>
</dbReference>
<keyword evidence="3 13" id="KW-0812">Transmembrane</keyword>
<evidence type="ECO:0000256" key="10">
    <source>
        <dbReference type="ARBA" id="ARBA00036634"/>
    </source>
</evidence>
<feature type="repeat" description="ANK" evidence="11">
    <location>
        <begin position="582"/>
        <end position="614"/>
    </location>
</feature>
<dbReference type="PANTHER" id="PTHR24198">
    <property type="entry name" value="ANKYRIN REPEAT AND PROTEIN KINASE DOMAIN-CONTAINING PROTEIN"/>
    <property type="match status" value="1"/>
</dbReference>
<feature type="repeat" description="ANK" evidence="11">
    <location>
        <begin position="323"/>
        <end position="355"/>
    </location>
</feature>
<dbReference type="Pfam" id="PF13637">
    <property type="entry name" value="Ank_4"/>
    <property type="match status" value="2"/>
</dbReference>
<evidence type="ECO:0000256" key="9">
    <source>
        <dbReference type="ARBA" id="ARBA00023303"/>
    </source>
</evidence>
<feature type="repeat" description="ANK" evidence="11">
    <location>
        <begin position="190"/>
        <end position="222"/>
    </location>
</feature>
<organism evidence="15 16">
    <name type="scientific">Coilia grayii</name>
    <name type="common">Gray's grenadier anchovy</name>
    <dbReference type="NCBI Taxonomy" id="363190"/>
    <lineage>
        <taxon>Eukaryota</taxon>
        <taxon>Metazoa</taxon>
        <taxon>Chordata</taxon>
        <taxon>Craniata</taxon>
        <taxon>Vertebrata</taxon>
        <taxon>Euteleostomi</taxon>
        <taxon>Actinopterygii</taxon>
        <taxon>Neopterygii</taxon>
        <taxon>Teleostei</taxon>
        <taxon>Clupei</taxon>
        <taxon>Clupeiformes</taxon>
        <taxon>Clupeoidei</taxon>
        <taxon>Engraulidae</taxon>
        <taxon>Coilinae</taxon>
        <taxon>Coilia</taxon>
    </lineage>
</organism>
<dbReference type="EMBL" id="JBHFQA010000021">
    <property type="protein sequence ID" value="KAL2080256.1"/>
    <property type="molecule type" value="Genomic_DNA"/>
</dbReference>
<feature type="repeat" description="ANK" evidence="11">
    <location>
        <begin position="648"/>
        <end position="670"/>
    </location>
</feature>
<feature type="repeat" description="ANK" evidence="11">
    <location>
        <begin position="1005"/>
        <end position="1031"/>
    </location>
</feature>
<feature type="domain" description="Ion transport" evidence="14">
    <location>
        <begin position="1269"/>
        <end position="1493"/>
    </location>
</feature>
<evidence type="ECO:0000256" key="12">
    <source>
        <dbReference type="SAM" id="MobiDB-lite"/>
    </source>
</evidence>
<evidence type="ECO:0000313" key="16">
    <source>
        <dbReference type="Proteomes" id="UP001591681"/>
    </source>
</evidence>
<evidence type="ECO:0000256" key="1">
    <source>
        <dbReference type="ARBA" id="ARBA00004141"/>
    </source>
</evidence>
<dbReference type="InterPro" id="IPR036770">
    <property type="entry name" value="Ankyrin_rpt-contain_sf"/>
</dbReference>
<dbReference type="Pfam" id="PF00520">
    <property type="entry name" value="Ion_trans"/>
    <property type="match status" value="1"/>
</dbReference>
<evidence type="ECO:0000256" key="13">
    <source>
        <dbReference type="SAM" id="Phobius"/>
    </source>
</evidence>
<comment type="caution">
    <text evidence="15">The sequence shown here is derived from an EMBL/GenBank/DDBJ whole genome shotgun (WGS) entry which is preliminary data.</text>
</comment>
<feature type="repeat" description="ANK" evidence="11">
    <location>
        <begin position="818"/>
        <end position="838"/>
    </location>
</feature>
<feature type="repeat" description="ANK" evidence="11">
    <location>
        <begin position="223"/>
        <end position="255"/>
    </location>
</feature>
<dbReference type="PANTHER" id="PTHR24198:SF165">
    <property type="entry name" value="ANKYRIN REPEAT-CONTAINING PROTEIN-RELATED"/>
    <property type="match status" value="1"/>
</dbReference>
<evidence type="ECO:0000256" key="4">
    <source>
        <dbReference type="ARBA" id="ARBA00022737"/>
    </source>
</evidence>
<feature type="repeat" description="ANK" evidence="11">
    <location>
        <begin position="972"/>
        <end position="1004"/>
    </location>
</feature>
<proteinExistence type="predicted"/>
<feature type="repeat" description="ANK" evidence="11">
    <location>
        <begin position="903"/>
        <end position="925"/>
    </location>
</feature>
<feature type="repeat" description="ANK" evidence="11">
    <location>
        <begin position="682"/>
        <end position="714"/>
    </location>
</feature>
<feature type="repeat" description="ANK" evidence="11">
    <location>
        <begin position="390"/>
        <end position="423"/>
    </location>
</feature>
<feature type="transmembrane region" description="Helical" evidence="13">
    <location>
        <begin position="1239"/>
        <end position="1258"/>
    </location>
</feature>
<dbReference type="Pfam" id="PF13606">
    <property type="entry name" value="Ank_3"/>
    <property type="match status" value="1"/>
</dbReference>
<dbReference type="PRINTS" id="PR01415">
    <property type="entry name" value="ANKYRIN"/>
</dbReference>
<feature type="transmembrane region" description="Helical" evidence="13">
    <location>
        <begin position="1301"/>
        <end position="1320"/>
    </location>
</feature>
<feature type="repeat" description="ANK" evidence="11">
    <location>
        <begin position="785"/>
        <end position="817"/>
    </location>
</feature>
<feature type="repeat" description="ANK" evidence="11">
    <location>
        <begin position="500"/>
        <end position="541"/>
    </location>
</feature>
<feature type="repeat" description="ANK" evidence="11">
    <location>
        <begin position="615"/>
        <end position="647"/>
    </location>
</feature>
<feature type="repeat" description="ANK" evidence="11">
    <location>
        <begin position="256"/>
        <end position="279"/>
    </location>
</feature>
<keyword evidence="2" id="KW-0813">Transport</keyword>
<feature type="repeat" description="ANK" evidence="11">
    <location>
        <begin position="84"/>
        <end position="104"/>
    </location>
</feature>
<evidence type="ECO:0000256" key="11">
    <source>
        <dbReference type="PROSITE-ProRule" id="PRU00023"/>
    </source>
</evidence>
<feature type="region of interest" description="Disordered" evidence="12">
    <location>
        <begin position="882"/>
        <end position="902"/>
    </location>
</feature>
<keyword evidence="8 13" id="KW-0472">Membrane</keyword>
<evidence type="ECO:0000256" key="2">
    <source>
        <dbReference type="ARBA" id="ARBA00022448"/>
    </source>
</evidence>
<dbReference type="Proteomes" id="UP001591681">
    <property type="component" value="Unassembled WGS sequence"/>
</dbReference>
<evidence type="ECO:0000256" key="5">
    <source>
        <dbReference type="ARBA" id="ARBA00022989"/>
    </source>
</evidence>
<feature type="repeat" description="ANK" evidence="11">
    <location>
        <begin position="715"/>
        <end position="747"/>
    </location>
</feature>
<reference evidence="15 16" key="1">
    <citation type="submission" date="2024-09" db="EMBL/GenBank/DDBJ databases">
        <title>A chromosome-level genome assembly of Gray's grenadier anchovy, Coilia grayii.</title>
        <authorList>
            <person name="Fu Z."/>
        </authorList>
    </citation>
    <scope>NUCLEOTIDE SEQUENCE [LARGE SCALE GENOMIC DNA]</scope>
    <source>
        <strain evidence="15">G4</strain>
        <tissue evidence="15">Muscle</tissue>
    </source>
</reference>
<dbReference type="SMART" id="SM00248">
    <property type="entry name" value="ANK"/>
    <property type="match status" value="29"/>
</dbReference>
<keyword evidence="5 13" id="KW-1133">Transmembrane helix</keyword>
<dbReference type="InterPro" id="IPR002110">
    <property type="entry name" value="Ankyrin_rpt"/>
</dbReference>
<feature type="repeat" description="ANK" evidence="11">
    <location>
        <begin position="424"/>
        <end position="456"/>
    </location>
</feature>
<feature type="transmembrane region" description="Helical" evidence="13">
    <location>
        <begin position="1197"/>
        <end position="1219"/>
    </location>
</feature>
<gene>
    <name evidence="15" type="ORF">ACEWY4_024049</name>
</gene>
<dbReference type="GO" id="GO:0016020">
    <property type="term" value="C:membrane"/>
    <property type="evidence" value="ECO:0007669"/>
    <property type="project" value="UniProtKB-SubCell"/>
</dbReference>